<evidence type="ECO:0000313" key="1">
    <source>
        <dbReference type="EMBL" id="CAL0322504.1"/>
    </source>
</evidence>
<evidence type="ECO:0008006" key="3">
    <source>
        <dbReference type="Google" id="ProtNLM"/>
    </source>
</evidence>
<dbReference type="EMBL" id="CAXHTB010000016">
    <property type="protein sequence ID" value="CAL0322504.1"/>
    <property type="molecule type" value="Genomic_DNA"/>
</dbReference>
<gene>
    <name evidence="1" type="ORF">LLUT_LOCUS23564</name>
</gene>
<evidence type="ECO:0000313" key="2">
    <source>
        <dbReference type="Proteomes" id="UP001497480"/>
    </source>
</evidence>
<dbReference type="AlphaFoldDB" id="A0AAV1XLI4"/>
<dbReference type="CDD" id="cd09272">
    <property type="entry name" value="RNase_HI_RT_Ty1"/>
    <property type="match status" value="1"/>
</dbReference>
<name>A0AAV1XLI4_LUPLU</name>
<dbReference type="SUPFAM" id="SSF56672">
    <property type="entry name" value="DNA/RNA polymerases"/>
    <property type="match status" value="1"/>
</dbReference>
<dbReference type="Proteomes" id="UP001497480">
    <property type="component" value="Unassembled WGS sequence"/>
</dbReference>
<organism evidence="1 2">
    <name type="scientific">Lupinus luteus</name>
    <name type="common">European yellow lupine</name>
    <dbReference type="NCBI Taxonomy" id="3873"/>
    <lineage>
        <taxon>Eukaryota</taxon>
        <taxon>Viridiplantae</taxon>
        <taxon>Streptophyta</taxon>
        <taxon>Embryophyta</taxon>
        <taxon>Tracheophyta</taxon>
        <taxon>Spermatophyta</taxon>
        <taxon>Magnoliopsida</taxon>
        <taxon>eudicotyledons</taxon>
        <taxon>Gunneridae</taxon>
        <taxon>Pentapetalae</taxon>
        <taxon>rosids</taxon>
        <taxon>fabids</taxon>
        <taxon>Fabales</taxon>
        <taxon>Fabaceae</taxon>
        <taxon>Papilionoideae</taxon>
        <taxon>50 kb inversion clade</taxon>
        <taxon>genistoids sensu lato</taxon>
        <taxon>core genistoids</taxon>
        <taxon>Genisteae</taxon>
        <taxon>Lupinus</taxon>
    </lineage>
</organism>
<dbReference type="InterPro" id="IPR043502">
    <property type="entry name" value="DNA/RNA_pol_sf"/>
</dbReference>
<proteinExistence type="predicted"/>
<dbReference type="PANTHER" id="PTHR11439:SF498">
    <property type="entry name" value="DNAK FAMILY PROTEIN"/>
    <property type="match status" value="1"/>
</dbReference>
<accession>A0AAV1XLI4</accession>
<sequence length="202" mass="22990">MQQLSLFMATPLDSHYKATTCVLRYLKSSPAQCLFFPTSSTLKLTGFADSDWACCLDTRKSIIDFCIFLGNSLISSKTKKQNIVSRSSSETEYRALGTLVCEIQWLEYLFNDLHIPFTIPTSVYCDNRSAIYLAHNPVFHERTKHIEIDCHLVREKIKKDLIHLLPISSSKKLADVFTKPLHSTSFHNFISKLGLMDIHGPT</sequence>
<reference evidence="1 2" key="1">
    <citation type="submission" date="2024-03" db="EMBL/GenBank/DDBJ databases">
        <authorList>
            <person name="Martinez-Hernandez J."/>
        </authorList>
    </citation>
    <scope>NUCLEOTIDE SEQUENCE [LARGE SCALE GENOMIC DNA]</scope>
</reference>
<comment type="caution">
    <text evidence="1">The sequence shown here is derived from an EMBL/GenBank/DDBJ whole genome shotgun (WGS) entry which is preliminary data.</text>
</comment>
<dbReference type="PANTHER" id="PTHR11439">
    <property type="entry name" value="GAG-POL-RELATED RETROTRANSPOSON"/>
    <property type="match status" value="1"/>
</dbReference>
<keyword evidence="2" id="KW-1185">Reference proteome</keyword>
<protein>
    <recommendedName>
        <fullName evidence="3">Copia protein</fullName>
    </recommendedName>
</protein>